<reference evidence="3 4" key="1">
    <citation type="submission" date="2011-08" db="EMBL/GenBank/DDBJ databases">
        <title>The Genome Sequence of Alistipes indistinctus YIT 12060.</title>
        <authorList>
            <consortium name="The Broad Institute Genome Sequencing Platform"/>
            <person name="Earl A."/>
            <person name="Ward D."/>
            <person name="Feldgarden M."/>
            <person name="Gevers D."/>
            <person name="Morotomi M."/>
            <person name="Young S.K."/>
            <person name="Zeng Q."/>
            <person name="Gargeya S."/>
            <person name="Fitzgerald M."/>
            <person name="Haas B."/>
            <person name="Abouelleil A."/>
            <person name="Alvarado L."/>
            <person name="Arachchi H.M."/>
            <person name="Berlin A."/>
            <person name="Brown A."/>
            <person name="Chapman S.B."/>
            <person name="Chen Z."/>
            <person name="Dunbar C."/>
            <person name="Freedman E."/>
            <person name="Gearin G."/>
            <person name="Gellesch M."/>
            <person name="Goldberg J."/>
            <person name="Griggs A."/>
            <person name="Gujja S."/>
            <person name="Heiman D."/>
            <person name="Howarth C."/>
            <person name="Larson L."/>
            <person name="Lui A."/>
            <person name="MacDonald P.J.P."/>
            <person name="Montmayeur A."/>
            <person name="Murphy C."/>
            <person name="Neiman D."/>
            <person name="Pearson M."/>
            <person name="Priest M."/>
            <person name="Roberts A."/>
            <person name="Saif S."/>
            <person name="Shea T."/>
            <person name="Shenoy N."/>
            <person name="Sisk P."/>
            <person name="Stolte C."/>
            <person name="Sykes S."/>
            <person name="Wortman J."/>
            <person name="Nusbaum C."/>
            <person name="Birren B."/>
        </authorList>
    </citation>
    <scope>NUCLEOTIDE SEQUENCE [LARGE SCALE GENOMIC DNA]</scope>
    <source>
        <strain evidence="3 4">YIT 12060</strain>
    </source>
</reference>
<dbReference type="STRING" id="742725.HMPREF9450_00485"/>
<gene>
    <name evidence="3" type="ORF">HMPREF9450_00485</name>
</gene>
<evidence type="ECO:0000313" key="4">
    <source>
        <dbReference type="Proteomes" id="UP000006008"/>
    </source>
</evidence>
<dbReference type="GeneID" id="92816905"/>
<dbReference type="RefSeq" id="WP_009133291.1">
    <property type="nucleotide sequence ID" value="NZ_CP102250.1"/>
</dbReference>
<dbReference type="Proteomes" id="UP000006008">
    <property type="component" value="Unassembled WGS sequence"/>
</dbReference>
<feature type="signal peptide" evidence="2">
    <location>
        <begin position="1"/>
        <end position="18"/>
    </location>
</feature>
<keyword evidence="2" id="KW-0732">Signal</keyword>
<evidence type="ECO:0000256" key="1">
    <source>
        <dbReference type="SAM" id="MobiDB-lite"/>
    </source>
</evidence>
<feature type="region of interest" description="Disordered" evidence="1">
    <location>
        <begin position="41"/>
        <end position="63"/>
    </location>
</feature>
<dbReference type="eggNOG" id="COG4206">
    <property type="taxonomic scope" value="Bacteria"/>
</dbReference>
<dbReference type="HOGENOM" id="CLU_025041_0_0_10"/>
<dbReference type="Pfam" id="PF14121">
    <property type="entry name" value="Porin_10"/>
    <property type="match status" value="1"/>
</dbReference>
<evidence type="ECO:0000313" key="3">
    <source>
        <dbReference type="EMBL" id="EHB93219.1"/>
    </source>
</evidence>
<accession>G5H6C5</accession>
<proteinExistence type="predicted"/>
<dbReference type="EMBL" id="ADLD01000004">
    <property type="protein sequence ID" value="EHB93219.1"/>
    <property type="molecule type" value="Genomic_DNA"/>
</dbReference>
<sequence>MRAAFGTLFALWGVAALAQQPGFSNRNNALGTGYNEQNQIQYGAPSGTIDNNAPQQKADSTKKPKIRKPLESYFFDDSTRARSIFVWHPDLKYNEVKQSTIDTLIDGFQTDYPYQRLRGGIGSAYLGNLGGASIPLDAALRPDYRNFSFAQILDAYLVTPDRANFYNTKKPFTHLSYFFGGQKKRLEESLWATHAQQISPSTGMNIDYKSRGTRGTYTNQGARDKNLSLGFSHTGKKYSIHAGYIYNMASLKENGGILRDGDITDTVFDMPEVIDVYLTDAKNEYKNNVFYLTQSYGMPLRRLSDEDFSIAERSSVFIGHSFLYSRFWRKYTDTKSGMAKGEDVKPYYEHWYINPTASRDSTFESLLSNKVFVQLQPWDRNGVVGVINAGIGYDVHHYYQFAMQDYLFKNKGHNENSTYIYGSVEGKVRKYFSWRADAQYHPFGYRSQDMNIGGDISLSIFPKGHPVTLSGSIRLDRRTPGYWMDNYFSNHFAWSNSFEKETETRFSVTFSAPHIGVELGADQSITTNKIYFGADTLPAQHNGSVSVTGLYAKKDFRIGGLHLNHRVLLQFSSAQEVVPVPLASVYLSYFYEFNVVKGVLRLQIGLDGRYNTKYAGFGYNPAIGQFYNRREYVEDKDKNKKLLEVGGYPFIDLFAAAKWKRMRIFVKMQHLNDDLIGGRNYFSVAHYPLTKRFLKVGFSWSFYD</sequence>
<dbReference type="OrthoDB" id="1489309at2"/>
<dbReference type="PATRIC" id="fig|742725.3.peg.531"/>
<evidence type="ECO:0008006" key="5">
    <source>
        <dbReference type="Google" id="ProtNLM"/>
    </source>
</evidence>
<comment type="caution">
    <text evidence="3">The sequence shown here is derived from an EMBL/GenBank/DDBJ whole genome shotgun (WGS) entry which is preliminary data.</text>
</comment>
<protein>
    <recommendedName>
        <fullName evidence="5">TonB-dependent receptor-like beta-barrel domain-containing protein</fullName>
    </recommendedName>
</protein>
<evidence type="ECO:0000256" key="2">
    <source>
        <dbReference type="SAM" id="SignalP"/>
    </source>
</evidence>
<organism evidence="3 4">
    <name type="scientific">Alistipes indistinctus YIT 12060</name>
    <dbReference type="NCBI Taxonomy" id="742725"/>
    <lineage>
        <taxon>Bacteria</taxon>
        <taxon>Pseudomonadati</taxon>
        <taxon>Bacteroidota</taxon>
        <taxon>Bacteroidia</taxon>
        <taxon>Bacteroidales</taxon>
        <taxon>Rikenellaceae</taxon>
        <taxon>Alistipes</taxon>
    </lineage>
</organism>
<feature type="compositionally biased region" description="Polar residues" evidence="1">
    <location>
        <begin position="48"/>
        <end position="58"/>
    </location>
</feature>
<feature type="chain" id="PRO_5003477799" description="TonB-dependent receptor-like beta-barrel domain-containing protein" evidence="2">
    <location>
        <begin position="19"/>
        <end position="704"/>
    </location>
</feature>
<keyword evidence="4" id="KW-1185">Reference proteome</keyword>
<name>G5H6C5_9BACT</name>
<dbReference type="AlphaFoldDB" id="G5H6C5"/>
<dbReference type="InterPro" id="IPR025631">
    <property type="entry name" value="Porin_10"/>
</dbReference>